<evidence type="ECO:0000313" key="1">
    <source>
        <dbReference type="EMBL" id="SBQ56351.1"/>
    </source>
</evidence>
<name>A0A1A8FC14_9TELE</name>
<sequence>PLSAPFGVHARAGTRHVTARRLSGVCLKLIKLEMEFYISARILATKAARWRSLLSSSDAFDRDSSLDMFIYRLHLILYEKH</sequence>
<dbReference type="AlphaFoldDB" id="A0A1A8FC14"/>
<reference evidence="1" key="2">
    <citation type="submission" date="2016-06" db="EMBL/GenBank/DDBJ databases">
        <title>The genome of a short-lived fish provides insights into sex chromosome evolution and the genetic control of aging.</title>
        <authorList>
            <person name="Reichwald K."/>
            <person name="Felder M."/>
            <person name="Petzold A."/>
            <person name="Koch P."/>
            <person name="Groth M."/>
            <person name="Platzer M."/>
        </authorList>
    </citation>
    <scope>NUCLEOTIDE SEQUENCE</scope>
    <source>
        <tissue evidence="1">Brain</tissue>
    </source>
</reference>
<reference evidence="1" key="1">
    <citation type="submission" date="2016-05" db="EMBL/GenBank/DDBJ databases">
        <authorList>
            <person name="Lavstsen T."/>
            <person name="Jespersen J.S."/>
        </authorList>
    </citation>
    <scope>NUCLEOTIDE SEQUENCE</scope>
    <source>
        <tissue evidence="1">Brain</tissue>
    </source>
</reference>
<accession>A0A1A8FC14</accession>
<gene>
    <name evidence="1" type="primary">Nfu_g_1_006912</name>
</gene>
<feature type="non-terminal residue" evidence="1">
    <location>
        <position position="81"/>
    </location>
</feature>
<protein>
    <submittedName>
        <fullName evidence="1">Uncharacterized protein</fullName>
    </submittedName>
</protein>
<dbReference type="EMBL" id="HAEB01009824">
    <property type="protein sequence ID" value="SBQ56351.1"/>
    <property type="molecule type" value="Transcribed_RNA"/>
</dbReference>
<feature type="non-terminal residue" evidence="1">
    <location>
        <position position="1"/>
    </location>
</feature>
<proteinExistence type="predicted"/>
<organism evidence="1">
    <name type="scientific">Nothobranchius korthausae</name>
    <dbReference type="NCBI Taxonomy" id="1143690"/>
    <lineage>
        <taxon>Eukaryota</taxon>
        <taxon>Metazoa</taxon>
        <taxon>Chordata</taxon>
        <taxon>Craniata</taxon>
        <taxon>Vertebrata</taxon>
        <taxon>Euteleostomi</taxon>
        <taxon>Actinopterygii</taxon>
        <taxon>Neopterygii</taxon>
        <taxon>Teleostei</taxon>
        <taxon>Neoteleostei</taxon>
        <taxon>Acanthomorphata</taxon>
        <taxon>Ovalentaria</taxon>
        <taxon>Atherinomorphae</taxon>
        <taxon>Cyprinodontiformes</taxon>
        <taxon>Nothobranchiidae</taxon>
        <taxon>Nothobranchius</taxon>
    </lineage>
</organism>